<proteinExistence type="inferred from homology"/>
<evidence type="ECO:0000256" key="2">
    <source>
        <dbReference type="ARBA" id="ARBA00034809"/>
    </source>
</evidence>
<dbReference type="InterPro" id="IPR008775">
    <property type="entry name" value="Phytyl_CoA_dOase-like"/>
</dbReference>
<dbReference type="EC" id="1.14.11.18" evidence="2"/>
<evidence type="ECO:0000313" key="5">
    <source>
        <dbReference type="EMBL" id="CAH0113034.1"/>
    </source>
</evidence>
<evidence type="ECO:0000256" key="4">
    <source>
        <dbReference type="ARBA" id="ARBA00034924"/>
    </source>
</evidence>
<dbReference type="Proteomes" id="UP000789390">
    <property type="component" value="Unassembled WGS sequence"/>
</dbReference>
<organism evidence="5 6">
    <name type="scientific">Daphnia galeata</name>
    <dbReference type="NCBI Taxonomy" id="27404"/>
    <lineage>
        <taxon>Eukaryota</taxon>
        <taxon>Metazoa</taxon>
        <taxon>Ecdysozoa</taxon>
        <taxon>Arthropoda</taxon>
        <taxon>Crustacea</taxon>
        <taxon>Branchiopoda</taxon>
        <taxon>Diplostraca</taxon>
        <taxon>Cladocera</taxon>
        <taxon>Anomopoda</taxon>
        <taxon>Daphniidae</taxon>
        <taxon>Daphnia</taxon>
    </lineage>
</organism>
<dbReference type="GO" id="GO:0001561">
    <property type="term" value="P:fatty acid alpha-oxidation"/>
    <property type="evidence" value="ECO:0007669"/>
    <property type="project" value="InterPro"/>
</dbReference>
<comment type="similarity">
    <text evidence="1">Belongs to the PhyH family.</text>
</comment>
<evidence type="ECO:0000256" key="3">
    <source>
        <dbReference type="ARBA" id="ARBA00034921"/>
    </source>
</evidence>
<dbReference type="EMBL" id="CAKKLH010000336">
    <property type="protein sequence ID" value="CAH0113034.1"/>
    <property type="molecule type" value="Genomic_DNA"/>
</dbReference>
<evidence type="ECO:0000256" key="1">
    <source>
        <dbReference type="ARBA" id="ARBA00005830"/>
    </source>
</evidence>
<comment type="caution">
    <text evidence="5">The sequence shown here is derived from an EMBL/GenBank/DDBJ whole genome shotgun (WGS) entry which is preliminary data.</text>
</comment>
<dbReference type="PANTHER" id="PTHR21308:SF1">
    <property type="entry name" value="PHYTANOYL-COA DIOXYGENASE, PEROXISOMAL"/>
    <property type="match status" value="1"/>
</dbReference>
<dbReference type="Pfam" id="PF05721">
    <property type="entry name" value="PhyH"/>
    <property type="match status" value="1"/>
</dbReference>
<dbReference type="AlphaFoldDB" id="A0A8J2S4W5"/>
<dbReference type="InterPro" id="IPR047128">
    <property type="entry name" value="PhyH"/>
</dbReference>
<dbReference type="SUPFAM" id="SSF51197">
    <property type="entry name" value="Clavaminate synthase-like"/>
    <property type="match status" value="1"/>
</dbReference>
<dbReference type="OrthoDB" id="73997at2759"/>
<reference evidence="5" key="1">
    <citation type="submission" date="2021-11" db="EMBL/GenBank/DDBJ databases">
        <authorList>
            <person name="Schell T."/>
        </authorList>
    </citation>
    <scope>NUCLEOTIDE SEQUENCE</scope>
    <source>
        <strain evidence="5">M5</strain>
    </source>
</reference>
<gene>
    <name evidence="5" type="ORF">DGAL_LOCUS16837</name>
</gene>
<dbReference type="PANTHER" id="PTHR21308">
    <property type="entry name" value="PHYTANOYL-COA ALPHA-HYDROXYLASE"/>
    <property type="match status" value="1"/>
</dbReference>
<accession>A0A8J2S4W5</accession>
<sequence>MLTEFQRKFYFDNGYIVLDDVYSTSEIDECSSEYDRVFELKKDSDLEATWKGNWTKDTASSLSTQVLSIHSLQNHAAIFTKMLLKDTLLEIVADLIGTKDILLHHTKAHVKPPGKGSPFPMHQDYQYFPYKNDSLVAVFIHLDDTNTENGGLAVFPGSHKLGPLEDKGDVLVCGITIKSLTFYHCAKPTSRHVKGWHYVDQDKFPIDKATPVNARRGQVVIFSYLLVHGSFANKSDKVRRMLLFQMMSAHDEKLRETHCSPCQGMVLSGSNPNAEASIKKRHVAS</sequence>
<dbReference type="GO" id="GO:0048244">
    <property type="term" value="F:phytanoyl-CoA dioxygenase activity"/>
    <property type="evidence" value="ECO:0007669"/>
    <property type="project" value="UniProtKB-EC"/>
</dbReference>
<protein>
    <recommendedName>
        <fullName evidence="2">phytanoyl-CoA dioxygenase</fullName>
        <ecNumber evidence="2">1.14.11.18</ecNumber>
    </recommendedName>
    <alternativeName>
        <fullName evidence="3">Phytanic acid oxidase</fullName>
    </alternativeName>
    <alternativeName>
        <fullName evidence="4">Phytanoyl-CoA alpha-hydroxylase</fullName>
    </alternativeName>
</protein>
<keyword evidence="6" id="KW-1185">Reference proteome</keyword>
<dbReference type="Gene3D" id="2.60.120.620">
    <property type="entry name" value="q2cbj1_9rhob like domain"/>
    <property type="match status" value="1"/>
</dbReference>
<evidence type="ECO:0000313" key="6">
    <source>
        <dbReference type="Proteomes" id="UP000789390"/>
    </source>
</evidence>
<name>A0A8J2S4W5_9CRUS</name>